<organism evidence="6 7">
    <name type="scientific">Stylonychia lemnae</name>
    <name type="common">Ciliate</name>
    <dbReference type="NCBI Taxonomy" id="5949"/>
    <lineage>
        <taxon>Eukaryota</taxon>
        <taxon>Sar</taxon>
        <taxon>Alveolata</taxon>
        <taxon>Ciliophora</taxon>
        <taxon>Intramacronucleata</taxon>
        <taxon>Spirotrichea</taxon>
        <taxon>Stichotrichia</taxon>
        <taxon>Sporadotrichida</taxon>
        <taxon>Oxytrichidae</taxon>
        <taxon>Stylonychinae</taxon>
        <taxon>Stylonychia</taxon>
    </lineage>
</organism>
<keyword evidence="3 4" id="KW-0413">Isomerase</keyword>
<dbReference type="GO" id="GO:0003755">
    <property type="term" value="F:peptidyl-prolyl cis-trans isomerase activity"/>
    <property type="evidence" value="ECO:0007669"/>
    <property type="project" value="UniProtKB-UniRule"/>
</dbReference>
<dbReference type="GO" id="GO:0005737">
    <property type="term" value="C:cytoplasm"/>
    <property type="evidence" value="ECO:0007669"/>
    <property type="project" value="TreeGrafter"/>
</dbReference>
<comment type="catalytic activity">
    <reaction evidence="1 4">
        <text>[protein]-peptidylproline (omega=180) = [protein]-peptidylproline (omega=0)</text>
        <dbReference type="Rhea" id="RHEA:16237"/>
        <dbReference type="Rhea" id="RHEA-COMP:10747"/>
        <dbReference type="Rhea" id="RHEA-COMP:10748"/>
        <dbReference type="ChEBI" id="CHEBI:83833"/>
        <dbReference type="ChEBI" id="CHEBI:83834"/>
        <dbReference type="EC" id="5.2.1.8"/>
    </reaction>
</comment>
<name>A0A078AC12_STYLE</name>
<dbReference type="OMA" id="PTFCACS"/>
<dbReference type="Proteomes" id="UP000039865">
    <property type="component" value="Unassembled WGS sequence"/>
</dbReference>
<evidence type="ECO:0000256" key="4">
    <source>
        <dbReference type="RuleBase" id="RU363019"/>
    </source>
</evidence>
<dbReference type="Pfam" id="PF00160">
    <property type="entry name" value="Pro_isomerase"/>
    <property type="match status" value="1"/>
</dbReference>
<comment type="similarity">
    <text evidence="4">Belongs to the cyclophilin-type PPIase family.</text>
</comment>
<dbReference type="PANTHER" id="PTHR11071">
    <property type="entry name" value="PEPTIDYL-PROLYL CIS-TRANS ISOMERASE"/>
    <property type="match status" value="1"/>
</dbReference>
<dbReference type="InterPro" id="IPR029000">
    <property type="entry name" value="Cyclophilin-like_dom_sf"/>
</dbReference>
<dbReference type="GO" id="GO:0006457">
    <property type="term" value="P:protein folding"/>
    <property type="evidence" value="ECO:0007669"/>
    <property type="project" value="TreeGrafter"/>
</dbReference>
<sequence>MKKLDLKSSGVFATVYFDISIGNQPQGRIEFELSSETPLTSENFRALCTGEKGPCVTTPLKQLWYKNTIIHSVIPGFIIHGGDIIKANGSGGESIYGAKFNDENFSHSHSQAGVLSMSNIGPNTNNSQFFITLDDYPHLDDQYVAFGQVVKGLDFLKIINKYGSVKGTPRANITITDCGQIGY</sequence>
<feature type="domain" description="PPIase cyclophilin-type" evidence="5">
    <location>
        <begin position="16"/>
        <end position="180"/>
    </location>
</feature>
<evidence type="ECO:0000256" key="1">
    <source>
        <dbReference type="ARBA" id="ARBA00000971"/>
    </source>
</evidence>
<accession>A0A078AC12</accession>
<dbReference type="PROSITE" id="PS50072">
    <property type="entry name" value="CSA_PPIASE_2"/>
    <property type="match status" value="1"/>
</dbReference>
<dbReference type="GO" id="GO:0016018">
    <property type="term" value="F:cyclosporin A binding"/>
    <property type="evidence" value="ECO:0007669"/>
    <property type="project" value="TreeGrafter"/>
</dbReference>
<dbReference type="AlphaFoldDB" id="A0A078AC12"/>
<protein>
    <recommendedName>
        <fullName evidence="4">Peptidyl-prolyl cis-trans isomerase</fullName>
        <shortName evidence="4">PPIase</shortName>
        <ecNumber evidence="4">5.2.1.8</ecNumber>
    </recommendedName>
</protein>
<dbReference type="EMBL" id="CCKQ01008368">
    <property type="protein sequence ID" value="CDW79830.1"/>
    <property type="molecule type" value="Genomic_DNA"/>
</dbReference>
<gene>
    <name evidence="6" type="primary">Contig6453.g6914</name>
    <name evidence="6" type="ORF">STYLEM_8822</name>
</gene>
<dbReference type="OrthoDB" id="193499at2759"/>
<keyword evidence="2 4" id="KW-0697">Rotamase</keyword>
<evidence type="ECO:0000313" key="6">
    <source>
        <dbReference type="EMBL" id="CDW79830.1"/>
    </source>
</evidence>
<keyword evidence="7" id="KW-1185">Reference proteome</keyword>
<dbReference type="PANTHER" id="PTHR11071:SF561">
    <property type="entry name" value="PEPTIDYL-PROLYL CIS-TRANS ISOMERASE D-RELATED"/>
    <property type="match status" value="1"/>
</dbReference>
<dbReference type="InParanoid" id="A0A078AC12"/>
<dbReference type="Gene3D" id="2.40.100.10">
    <property type="entry name" value="Cyclophilin-like"/>
    <property type="match status" value="1"/>
</dbReference>
<dbReference type="InterPro" id="IPR024936">
    <property type="entry name" value="Cyclophilin-type_PPIase"/>
</dbReference>
<reference evidence="6 7" key="1">
    <citation type="submission" date="2014-06" db="EMBL/GenBank/DDBJ databases">
        <authorList>
            <person name="Swart Estienne"/>
        </authorList>
    </citation>
    <scope>NUCLEOTIDE SEQUENCE [LARGE SCALE GENOMIC DNA]</scope>
    <source>
        <strain evidence="6 7">130c</strain>
    </source>
</reference>
<evidence type="ECO:0000256" key="3">
    <source>
        <dbReference type="ARBA" id="ARBA00023235"/>
    </source>
</evidence>
<comment type="function">
    <text evidence="4">PPIases accelerate the folding of proteins. It catalyzes the cis-trans isomerization of proline imidic peptide bonds in oligopeptides.</text>
</comment>
<evidence type="ECO:0000256" key="2">
    <source>
        <dbReference type="ARBA" id="ARBA00023110"/>
    </source>
</evidence>
<dbReference type="EC" id="5.2.1.8" evidence="4"/>
<dbReference type="FunFam" id="2.40.100.10:FF:000025">
    <property type="entry name" value="Peptidyl-prolyl cis-trans isomerase CYP19-2"/>
    <property type="match status" value="1"/>
</dbReference>
<proteinExistence type="inferred from homology"/>
<dbReference type="InterPro" id="IPR002130">
    <property type="entry name" value="Cyclophilin-type_PPIase_dom"/>
</dbReference>
<dbReference type="SUPFAM" id="SSF50891">
    <property type="entry name" value="Cyclophilin-like"/>
    <property type="match status" value="1"/>
</dbReference>
<evidence type="ECO:0000259" key="5">
    <source>
        <dbReference type="PROSITE" id="PS50072"/>
    </source>
</evidence>
<evidence type="ECO:0000313" key="7">
    <source>
        <dbReference type="Proteomes" id="UP000039865"/>
    </source>
</evidence>
<dbReference type="PIRSF" id="PIRSF001467">
    <property type="entry name" value="Peptidylpro_ismrse"/>
    <property type="match status" value="1"/>
</dbReference>
<dbReference type="PRINTS" id="PR00153">
    <property type="entry name" value="CSAPPISMRASE"/>
</dbReference>